<organism evidence="2 3">
    <name type="scientific">Cymbomonas tetramitiformis</name>
    <dbReference type="NCBI Taxonomy" id="36881"/>
    <lineage>
        <taxon>Eukaryota</taxon>
        <taxon>Viridiplantae</taxon>
        <taxon>Chlorophyta</taxon>
        <taxon>Pyramimonadophyceae</taxon>
        <taxon>Pyramimonadales</taxon>
        <taxon>Pyramimonadaceae</taxon>
        <taxon>Cymbomonas</taxon>
    </lineage>
</organism>
<feature type="transmembrane region" description="Helical" evidence="1">
    <location>
        <begin position="12"/>
        <end position="35"/>
    </location>
</feature>
<feature type="transmembrane region" description="Helical" evidence="1">
    <location>
        <begin position="74"/>
        <end position="93"/>
    </location>
</feature>
<keyword evidence="1" id="KW-0812">Transmembrane</keyword>
<accession>A0AAE0G3H2</accession>
<feature type="transmembrane region" description="Helical" evidence="1">
    <location>
        <begin position="41"/>
        <end position="62"/>
    </location>
</feature>
<sequence length="499" mass="54914">MWRPVSFNEPFFQSAVALVLITGATVAHFFARPYIESWFDIMESTALLNLCFLVISGMVFYIETRSEYIKGWEVSFFVFLATQMSLGVAIFFVDVYDARCNAKAVKGIESKLKAGCAVFDRRFEAYSRALQHVGLAHCDGVTLAQVSAAFEEVDDGLPANLKSVHAVRLFRQAQAVESLSFAGSSGPIRDLDLPDQTGTLWGDESMRDPASIAIDSILQSVAIEYIEMLMKGGMRELCRLFRHIDQDGNAALCISEVQPLWDKGIPEHVDPTLKMLALECFFLLAGDDRELQLEEIHSALKTFAEGESVVSRMLTSLESEAVSKLSRLVASTVEGLLGDGKASAGAGTLQEAPSARRSLPRSHVVDVAQAAARRLSDVTQKVLRQATAGSLEETVPSAESMGSVFESLIDVFKPAAIQDWVANDPEIGNFLVFCELGKSLKDMQTAGVHQIHPHGTTFESEFYTTIFDTLPFIMDWMLEADLLFTLDEGQVELSLEDHP</sequence>
<dbReference type="EMBL" id="LGRX02010169">
    <property type="protein sequence ID" value="KAK3270838.1"/>
    <property type="molecule type" value="Genomic_DNA"/>
</dbReference>
<comment type="caution">
    <text evidence="2">The sequence shown here is derived from an EMBL/GenBank/DDBJ whole genome shotgun (WGS) entry which is preliminary data.</text>
</comment>
<evidence type="ECO:0000256" key="1">
    <source>
        <dbReference type="SAM" id="Phobius"/>
    </source>
</evidence>
<evidence type="ECO:0000313" key="2">
    <source>
        <dbReference type="EMBL" id="KAK3270838.1"/>
    </source>
</evidence>
<keyword evidence="3" id="KW-1185">Reference proteome</keyword>
<keyword evidence="1" id="KW-1133">Transmembrane helix</keyword>
<gene>
    <name evidence="2" type="ORF">CYMTET_20782</name>
</gene>
<dbReference type="Proteomes" id="UP001190700">
    <property type="component" value="Unassembled WGS sequence"/>
</dbReference>
<proteinExistence type="predicted"/>
<evidence type="ECO:0000313" key="3">
    <source>
        <dbReference type="Proteomes" id="UP001190700"/>
    </source>
</evidence>
<keyword evidence="1" id="KW-0472">Membrane</keyword>
<name>A0AAE0G3H2_9CHLO</name>
<reference evidence="2 3" key="1">
    <citation type="journal article" date="2015" name="Genome Biol. Evol.">
        <title>Comparative Genomics of a Bacterivorous Green Alga Reveals Evolutionary Causalities and Consequences of Phago-Mixotrophic Mode of Nutrition.</title>
        <authorList>
            <person name="Burns J.A."/>
            <person name="Paasch A."/>
            <person name="Narechania A."/>
            <person name="Kim E."/>
        </authorList>
    </citation>
    <scope>NUCLEOTIDE SEQUENCE [LARGE SCALE GENOMIC DNA]</scope>
    <source>
        <strain evidence="2 3">PLY_AMNH</strain>
    </source>
</reference>
<protein>
    <submittedName>
        <fullName evidence="2">Uncharacterized protein</fullName>
    </submittedName>
</protein>
<dbReference type="AlphaFoldDB" id="A0AAE0G3H2"/>